<dbReference type="EMBL" id="CP016793">
    <property type="protein sequence ID" value="ANZ37706.1"/>
    <property type="molecule type" value="Genomic_DNA"/>
</dbReference>
<proteinExistence type="predicted"/>
<gene>
    <name evidence="2" type="ORF">BBK82_18230</name>
</gene>
<feature type="signal peptide" evidence="1">
    <location>
        <begin position="1"/>
        <end position="19"/>
    </location>
</feature>
<keyword evidence="3" id="KW-1185">Reference proteome</keyword>
<evidence type="ECO:0000256" key="1">
    <source>
        <dbReference type="SAM" id="SignalP"/>
    </source>
</evidence>
<sequence>MPALLAAVIAAGVVGTVHATPAFADSVVTTTTTTALAASMRESVFQMSYNSALPSEVRDAAYVAVAANDEAKIREFVLVGYRKAKDRATAREKLDSDVIREINRTAVPGSEVQGSSAEALRSSATARQEYLHSGHDRAVELDRVHDNKRQENLARLAEEDRAYVTHLAANDPGVQVRAAAVRALSGGDDRSIGLFFAYEWKIAAEIDTERFVRTTTELNQVWLDRIAHLTASAVAAEKAEREASGELARKHRLEAKQAWEDIDREADQSSVDWLAEKAKADRQAAMWAQVAEYARAAQSDQDWTTILQEALDGRRSWEDVAGQAASSATHWQAVAKHAREAAKDAADRDLGDR</sequence>
<dbReference type="Proteomes" id="UP000093053">
    <property type="component" value="Chromosome"/>
</dbReference>
<dbReference type="KEGG" id="led:BBK82_18230"/>
<evidence type="ECO:0008006" key="4">
    <source>
        <dbReference type="Google" id="ProtNLM"/>
    </source>
</evidence>
<reference evidence="2 3" key="1">
    <citation type="submission" date="2016-07" db="EMBL/GenBank/DDBJ databases">
        <title>Complete genome sequence of the Lentzea guizhouensis DHS C013.</title>
        <authorList>
            <person name="Cao C."/>
        </authorList>
    </citation>
    <scope>NUCLEOTIDE SEQUENCE [LARGE SCALE GENOMIC DNA]</scope>
    <source>
        <strain evidence="2 3">DHS C013</strain>
    </source>
</reference>
<keyword evidence="1" id="KW-0732">Signal</keyword>
<dbReference type="AlphaFoldDB" id="A0A1B2HJ06"/>
<evidence type="ECO:0000313" key="3">
    <source>
        <dbReference type="Proteomes" id="UP000093053"/>
    </source>
</evidence>
<organism evidence="2 3">
    <name type="scientific">Lentzea guizhouensis</name>
    <dbReference type="NCBI Taxonomy" id="1586287"/>
    <lineage>
        <taxon>Bacteria</taxon>
        <taxon>Bacillati</taxon>
        <taxon>Actinomycetota</taxon>
        <taxon>Actinomycetes</taxon>
        <taxon>Pseudonocardiales</taxon>
        <taxon>Pseudonocardiaceae</taxon>
        <taxon>Lentzea</taxon>
    </lineage>
</organism>
<evidence type="ECO:0000313" key="2">
    <source>
        <dbReference type="EMBL" id="ANZ37706.1"/>
    </source>
</evidence>
<protein>
    <recommendedName>
        <fullName evidence="4">DUF5667 domain-containing protein</fullName>
    </recommendedName>
</protein>
<dbReference type="OrthoDB" id="3294255at2"/>
<dbReference type="RefSeq" id="WP_065916070.1">
    <property type="nucleotide sequence ID" value="NZ_CP016793.1"/>
</dbReference>
<name>A0A1B2HJ06_9PSEU</name>
<feature type="chain" id="PRO_5038354295" description="DUF5667 domain-containing protein" evidence="1">
    <location>
        <begin position="20"/>
        <end position="353"/>
    </location>
</feature>
<accession>A0A1B2HJ06</accession>